<evidence type="ECO:0000313" key="7">
    <source>
        <dbReference type="EMBL" id="RLL44905.1"/>
    </source>
</evidence>
<evidence type="ECO:0000256" key="1">
    <source>
        <dbReference type="ARBA" id="ARBA00022491"/>
    </source>
</evidence>
<dbReference type="PANTHER" id="PTHR43479">
    <property type="entry name" value="ACREF/ENVCD OPERON REPRESSOR-RELATED"/>
    <property type="match status" value="1"/>
</dbReference>
<dbReference type="SUPFAM" id="SSF46689">
    <property type="entry name" value="Homeodomain-like"/>
    <property type="match status" value="1"/>
</dbReference>
<keyword evidence="8" id="KW-1185">Reference proteome</keyword>
<dbReference type="PANTHER" id="PTHR43479:SF22">
    <property type="entry name" value="TRANSCRIPTIONAL REGULATOR, TETR FAMILY"/>
    <property type="match status" value="1"/>
</dbReference>
<dbReference type="GO" id="GO:0045892">
    <property type="term" value="P:negative regulation of DNA-templated transcription"/>
    <property type="evidence" value="ECO:0007669"/>
    <property type="project" value="UniProtKB-ARBA"/>
</dbReference>
<dbReference type="InterPro" id="IPR001647">
    <property type="entry name" value="HTH_TetR"/>
</dbReference>
<dbReference type="AlphaFoldDB" id="A0A498DHE2"/>
<keyword evidence="2" id="KW-0805">Transcription regulation</keyword>
<dbReference type="InterPro" id="IPR023772">
    <property type="entry name" value="DNA-bd_HTH_TetR-type_CS"/>
</dbReference>
<dbReference type="Pfam" id="PF00440">
    <property type="entry name" value="TetR_N"/>
    <property type="match status" value="1"/>
</dbReference>
<sequence>MRKGGKMNQKKKQIIDAAQRLFIKKGFSSTSIQDILDEAEIAKGTFYNYFSSKNECLMAILELISEEIIQERIHLAYGKERDDESVFAAQMAVRFNIDKKHNLMALFSTVRGSEDKDLQAFLDKQYVMELHWVANRLKEIYGQEIDSLSYDYAIIFLGIVQQAAYVVKRTKPSIDQTEAMIQFSLNRISSLIETQSGVGNAFFHEEDFYKFLNVEEPSLDVLKQQIVETLNEINEARFPEKEYYAFIIEELQREKPRMVLLESIFLTLSKEVEGTINEGKIRKVSSLAWRLIEREKRKRLK</sequence>
<accession>A0A498DHE2</accession>
<evidence type="ECO:0000256" key="2">
    <source>
        <dbReference type="ARBA" id="ARBA00023015"/>
    </source>
</evidence>
<dbReference type="InterPro" id="IPR009057">
    <property type="entry name" value="Homeodomain-like_sf"/>
</dbReference>
<name>A0A498DHE2_9BACI</name>
<dbReference type="Gene3D" id="1.10.357.10">
    <property type="entry name" value="Tetracycline Repressor, domain 2"/>
    <property type="match status" value="1"/>
</dbReference>
<dbReference type="GO" id="GO:0003677">
    <property type="term" value="F:DNA binding"/>
    <property type="evidence" value="ECO:0007669"/>
    <property type="project" value="UniProtKB-UniRule"/>
</dbReference>
<dbReference type="PROSITE" id="PS01081">
    <property type="entry name" value="HTH_TETR_1"/>
    <property type="match status" value="1"/>
</dbReference>
<keyword evidence="1" id="KW-0678">Repressor</keyword>
<feature type="domain" description="HTH tetR-type" evidence="6">
    <location>
        <begin position="8"/>
        <end position="68"/>
    </location>
</feature>
<feature type="DNA-binding region" description="H-T-H motif" evidence="5">
    <location>
        <begin position="31"/>
        <end position="50"/>
    </location>
</feature>
<dbReference type="FunFam" id="1.10.10.60:FF:000141">
    <property type="entry name" value="TetR family transcriptional regulator"/>
    <property type="match status" value="1"/>
</dbReference>
<evidence type="ECO:0000313" key="8">
    <source>
        <dbReference type="Proteomes" id="UP000270219"/>
    </source>
</evidence>
<comment type="caution">
    <text evidence="7">The sequence shown here is derived from an EMBL/GenBank/DDBJ whole genome shotgun (WGS) entry which is preliminary data.</text>
</comment>
<evidence type="ECO:0000256" key="5">
    <source>
        <dbReference type="PROSITE-ProRule" id="PRU00335"/>
    </source>
</evidence>
<keyword evidence="3 5" id="KW-0238">DNA-binding</keyword>
<proteinExistence type="predicted"/>
<keyword evidence="4" id="KW-0804">Transcription</keyword>
<dbReference type="InterPro" id="IPR050624">
    <property type="entry name" value="HTH-type_Tx_Regulator"/>
</dbReference>
<gene>
    <name evidence="7" type="ORF">D8M04_08470</name>
</gene>
<dbReference type="Proteomes" id="UP000270219">
    <property type="component" value="Unassembled WGS sequence"/>
</dbReference>
<dbReference type="EMBL" id="RCHR01000003">
    <property type="protein sequence ID" value="RLL44905.1"/>
    <property type="molecule type" value="Genomic_DNA"/>
</dbReference>
<evidence type="ECO:0000256" key="4">
    <source>
        <dbReference type="ARBA" id="ARBA00023163"/>
    </source>
</evidence>
<protein>
    <submittedName>
        <fullName evidence="7">TetR/AcrR family transcriptional regulator</fullName>
    </submittedName>
</protein>
<dbReference type="PRINTS" id="PR00455">
    <property type="entry name" value="HTHTETR"/>
</dbReference>
<reference evidence="7 8" key="1">
    <citation type="submission" date="2018-10" db="EMBL/GenBank/DDBJ databases">
        <title>Oceanobacillus sp. YLB-02 draft genome.</title>
        <authorList>
            <person name="Yu L."/>
        </authorList>
    </citation>
    <scope>NUCLEOTIDE SEQUENCE [LARGE SCALE GENOMIC DNA]</scope>
    <source>
        <strain evidence="7 8">YLB-02</strain>
    </source>
</reference>
<dbReference type="PROSITE" id="PS50977">
    <property type="entry name" value="HTH_TETR_2"/>
    <property type="match status" value="1"/>
</dbReference>
<evidence type="ECO:0000259" key="6">
    <source>
        <dbReference type="PROSITE" id="PS50977"/>
    </source>
</evidence>
<evidence type="ECO:0000256" key="3">
    <source>
        <dbReference type="ARBA" id="ARBA00023125"/>
    </source>
</evidence>
<organism evidence="7 8">
    <name type="scientific">Oceanobacillus piezotolerans</name>
    <dbReference type="NCBI Taxonomy" id="2448030"/>
    <lineage>
        <taxon>Bacteria</taxon>
        <taxon>Bacillati</taxon>
        <taxon>Bacillota</taxon>
        <taxon>Bacilli</taxon>
        <taxon>Bacillales</taxon>
        <taxon>Bacillaceae</taxon>
        <taxon>Oceanobacillus</taxon>
    </lineage>
</organism>